<sequence length="91" mass="10365">MATKEVDLILLEENLRELVDRGAVFKSLLPMTTFKGMKVFAADYRFHDDVYAMDRIFVYPRKWNENHVVSRHGTGSGRGGFTFHRGGSGRG</sequence>
<proteinExistence type="predicted"/>
<dbReference type="WBParaSite" id="PS1159_v2.g23576.t1">
    <property type="protein sequence ID" value="PS1159_v2.g23576.t1"/>
    <property type="gene ID" value="PS1159_v2.g23576"/>
</dbReference>
<accession>A0AC35G3F8</accession>
<reference evidence="2" key="1">
    <citation type="submission" date="2022-11" db="UniProtKB">
        <authorList>
            <consortium name="WormBaseParasite"/>
        </authorList>
    </citation>
    <scope>IDENTIFICATION</scope>
</reference>
<evidence type="ECO:0000313" key="1">
    <source>
        <dbReference type="Proteomes" id="UP000887580"/>
    </source>
</evidence>
<name>A0AC35G3F8_9BILA</name>
<protein>
    <submittedName>
        <fullName evidence="2">Uncharacterized protein</fullName>
    </submittedName>
</protein>
<dbReference type="Proteomes" id="UP000887580">
    <property type="component" value="Unplaced"/>
</dbReference>
<organism evidence="1 2">
    <name type="scientific">Panagrolaimus sp. PS1159</name>
    <dbReference type="NCBI Taxonomy" id="55785"/>
    <lineage>
        <taxon>Eukaryota</taxon>
        <taxon>Metazoa</taxon>
        <taxon>Ecdysozoa</taxon>
        <taxon>Nematoda</taxon>
        <taxon>Chromadorea</taxon>
        <taxon>Rhabditida</taxon>
        <taxon>Tylenchina</taxon>
        <taxon>Panagrolaimomorpha</taxon>
        <taxon>Panagrolaimoidea</taxon>
        <taxon>Panagrolaimidae</taxon>
        <taxon>Panagrolaimus</taxon>
    </lineage>
</organism>
<evidence type="ECO:0000313" key="2">
    <source>
        <dbReference type="WBParaSite" id="PS1159_v2.g23576.t1"/>
    </source>
</evidence>